<keyword evidence="2" id="KW-1185">Reference proteome</keyword>
<dbReference type="AlphaFoldDB" id="A0A1M4TE88"/>
<dbReference type="Proteomes" id="UP000184114">
    <property type="component" value="Unassembled WGS sequence"/>
</dbReference>
<dbReference type="STRING" id="1123404.SAMN02745784_00631"/>
<protein>
    <submittedName>
        <fullName evidence="1">Uncharacterized protein</fullName>
    </submittedName>
</protein>
<dbReference type="GeneID" id="90996513"/>
<reference evidence="2" key="1">
    <citation type="submission" date="2016-11" db="EMBL/GenBank/DDBJ databases">
        <authorList>
            <person name="Varghese N."/>
            <person name="Submissions S."/>
        </authorList>
    </citation>
    <scope>NUCLEOTIDE SEQUENCE [LARGE SCALE GENOMIC DNA]</scope>
    <source>
        <strain evidence="2">DSM 18095</strain>
    </source>
</reference>
<accession>A0A1M4TE88</accession>
<name>A0A1M4TE88_9FIRM</name>
<sequence length="80" mass="8838">MHDGCTGSFGSGKEVVDKIRMMGFNTRPMPPGVIIKCIECGNEIEMTHLETKCPYCSMVYGVTPCSVKYPERIKAAGKDY</sequence>
<evidence type="ECO:0000313" key="2">
    <source>
        <dbReference type="Proteomes" id="UP000184114"/>
    </source>
</evidence>
<dbReference type="RefSeq" id="WP_072973067.1">
    <property type="nucleotide sequence ID" value="NZ_FQTY01000002.1"/>
</dbReference>
<organism evidence="1 2">
    <name type="scientific">Tissierella praeacuta DSM 18095</name>
    <dbReference type="NCBI Taxonomy" id="1123404"/>
    <lineage>
        <taxon>Bacteria</taxon>
        <taxon>Bacillati</taxon>
        <taxon>Bacillota</taxon>
        <taxon>Tissierellia</taxon>
        <taxon>Tissierellales</taxon>
        <taxon>Tissierellaceae</taxon>
        <taxon>Tissierella</taxon>
    </lineage>
</organism>
<evidence type="ECO:0000313" key="1">
    <source>
        <dbReference type="EMBL" id="SHE42695.1"/>
    </source>
</evidence>
<dbReference type="EMBL" id="FQTY01000002">
    <property type="protein sequence ID" value="SHE42695.1"/>
    <property type="molecule type" value="Genomic_DNA"/>
</dbReference>
<gene>
    <name evidence="1" type="ORF">SAMN02745784_00631</name>
</gene>
<proteinExistence type="predicted"/>